<dbReference type="EMBL" id="CP002048">
    <property type="protein sequence ID" value="ADI01433.1"/>
    <property type="molecule type" value="Genomic_DNA"/>
</dbReference>
<gene>
    <name evidence="3" type="ordered locus">Slip_0650</name>
</gene>
<reference evidence="4" key="1">
    <citation type="journal article" date="2010" name="Stand. Genomic Sci.">
        <title>Complete genome sequence of Syntrophothermus lipocalidus type strain (TGB-C1T).</title>
        <authorList>
            <consortium name="US DOE Joint Genome Institute (JGI-PGF)"/>
            <person name="Djao O."/>
            <person name="Zhang X."/>
            <person name="Lucas S."/>
            <person name="Lapidus A."/>
            <person name="Glavina Del Rio T."/>
            <person name="Nolan M."/>
            <person name="Tice H."/>
            <person name="Cheng J."/>
            <person name="Han C."/>
            <person name="Tapia R."/>
            <person name="Goodwin L."/>
            <person name="Pitluck S."/>
            <person name="Liolios K."/>
            <person name="Ivanova N."/>
            <person name="Mavromatis K."/>
            <person name="Mikhailova N."/>
            <person name="Ovchinnikova G."/>
            <person name="Pati A."/>
            <person name="Brambilla E."/>
            <person name="Chen A."/>
            <person name="Palaniappan K."/>
            <person name="Land M."/>
            <person name="Hauser L."/>
            <person name="Chang Y."/>
            <person name="Jeffries C."/>
            <person name="Rohde M."/>
            <person name="Sikorski J."/>
            <person name="Spring S."/>
            <person name="Goker M."/>
            <person name="Detter J."/>
            <person name="Woyke T."/>
            <person name="Bristow J."/>
            <person name="Eisen J."/>
            <person name="Markowitz V."/>
            <person name="Hugenholtz P."/>
            <person name="Kyrpides N."/>
            <person name="Klenk H."/>
        </authorList>
    </citation>
    <scope>NUCLEOTIDE SEQUENCE [LARGE SCALE GENOMIC DNA]</scope>
    <source>
        <strain evidence="4">DSM 12680 / TGB-C1</strain>
    </source>
</reference>
<dbReference type="STRING" id="643648.Slip_0650"/>
<feature type="region of interest" description="Disordered" evidence="1">
    <location>
        <begin position="77"/>
        <end position="100"/>
    </location>
</feature>
<dbReference type="SMART" id="SM00834">
    <property type="entry name" value="CxxC_CXXC_SSSS"/>
    <property type="match status" value="1"/>
</dbReference>
<dbReference type="HOGENOM" id="CLU_136025_3_1_9"/>
<protein>
    <submittedName>
        <fullName evidence="3">Regulatory protein, FmdB family</fullName>
    </submittedName>
</protein>
<name>D7CL48_SYNLT</name>
<dbReference type="OrthoDB" id="9813321at2"/>
<reference evidence="3 4" key="2">
    <citation type="journal article" date="2010" name="Stand. Genomic Sci.">
        <title>Complete genome sequence of Syntrophothermus lipocalidus type strain (TGB-C1).</title>
        <authorList>
            <person name="Djao O.D."/>
            <person name="Zhang X."/>
            <person name="Lucas S."/>
            <person name="Lapidus A."/>
            <person name="Del Rio T.G."/>
            <person name="Nolan M."/>
            <person name="Tice H."/>
            <person name="Cheng J.F."/>
            <person name="Han C."/>
            <person name="Tapia R."/>
            <person name="Goodwin L."/>
            <person name="Pitluck S."/>
            <person name="Liolios K."/>
            <person name="Ivanova N."/>
            <person name="Mavromatis K."/>
            <person name="Mikhailova N."/>
            <person name="Ovchinnikova G."/>
            <person name="Pati A."/>
            <person name="Brambilla E."/>
            <person name="Chen A."/>
            <person name="Palaniappan K."/>
            <person name="Land M."/>
            <person name="Hauser L."/>
            <person name="Chang Y.J."/>
            <person name="Jeffries C.D."/>
            <person name="Rohde M."/>
            <person name="Sikorski J."/>
            <person name="Spring S."/>
            <person name="Goker M."/>
            <person name="Detter J.C."/>
            <person name="Woyke T."/>
            <person name="Bristow J."/>
            <person name="Eisen J.A."/>
            <person name="Markowitz V."/>
            <person name="Hugenholtz P."/>
            <person name="Kyrpides N.C."/>
            <person name="Klenk H.P."/>
        </authorList>
    </citation>
    <scope>NUCLEOTIDE SEQUENCE [LARGE SCALE GENOMIC DNA]</scope>
    <source>
        <strain evidence="4">DSM 12680 / TGB-C1</strain>
    </source>
</reference>
<feature type="domain" description="Putative regulatory protein FmdB zinc ribbon" evidence="2">
    <location>
        <begin position="1"/>
        <end position="40"/>
    </location>
</feature>
<dbReference type="AlphaFoldDB" id="D7CL48"/>
<proteinExistence type="predicted"/>
<evidence type="ECO:0000313" key="4">
    <source>
        <dbReference type="Proteomes" id="UP000000378"/>
    </source>
</evidence>
<evidence type="ECO:0000259" key="2">
    <source>
        <dbReference type="SMART" id="SM00834"/>
    </source>
</evidence>
<dbReference type="NCBIfam" id="TIGR02605">
    <property type="entry name" value="CxxC_CxxC_SSSS"/>
    <property type="match status" value="1"/>
</dbReference>
<organism evidence="3 4">
    <name type="scientific">Syntrophothermus lipocalidus (strain DSM 12680 / TGB-C1)</name>
    <dbReference type="NCBI Taxonomy" id="643648"/>
    <lineage>
        <taxon>Bacteria</taxon>
        <taxon>Bacillati</taxon>
        <taxon>Bacillota</taxon>
        <taxon>Clostridia</taxon>
        <taxon>Eubacteriales</taxon>
        <taxon>Syntrophomonadaceae</taxon>
        <taxon>Syntrophothermus</taxon>
    </lineage>
</organism>
<accession>D7CL48</accession>
<evidence type="ECO:0000256" key="1">
    <source>
        <dbReference type="SAM" id="MobiDB-lite"/>
    </source>
</evidence>
<sequence length="100" mass="11380">MPVYDYKCQHCGKFEIVQRITAPPLEECPTCGGKVERLISRNVGIVFKGPGFYTTDSREKDRLRELNRERQKDNQALLDGDVGGFVKQSDETDKRIAEMG</sequence>
<dbReference type="Proteomes" id="UP000000378">
    <property type="component" value="Chromosome"/>
</dbReference>
<dbReference type="PANTHER" id="PTHR34404">
    <property type="entry name" value="REGULATORY PROTEIN, FMDB FAMILY"/>
    <property type="match status" value="1"/>
</dbReference>
<evidence type="ECO:0000313" key="3">
    <source>
        <dbReference type="EMBL" id="ADI01433.1"/>
    </source>
</evidence>
<dbReference type="InterPro" id="IPR013429">
    <property type="entry name" value="Regulatory_FmdB_Zinc_ribbon"/>
</dbReference>
<dbReference type="PANTHER" id="PTHR34404:SF2">
    <property type="entry name" value="CONSERVED SERINE RICH PROTEIN"/>
    <property type="match status" value="1"/>
</dbReference>
<dbReference type="Pfam" id="PF09723">
    <property type="entry name" value="Zn_ribbon_8"/>
    <property type="match status" value="1"/>
</dbReference>
<dbReference type="RefSeq" id="WP_013174835.1">
    <property type="nucleotide sequence ID" value="NC_014220.1"/>
</dbReference>
<feature type="compositionally biased region" description="Basic and acidic residues" evidence="1">
    <location>
        <begin position="88"/>
        <end position="100"/>
    </location>
</feature>
<dbReference type="eggNOG" id="COG2331">
    <property type="taxonomic scope" value="Bacteria"/>
</dbReference>
<dbReference type="KEGG" id="slp:Slip_0650"/>
<keyword evidence="4" id="KW-1185">Reference proteome</keyword>